<dbReference type="PANTHER" id="PTHR46268:SF6">
    <property type="entry name" value="UNIVERSAL STRESS PROTEIN UP12"/>
    <property type="match status" value="1"/>
</dbReference>
<keyword evidence="2" id="KW-0963">Cytoplasm</keyword>
<keyword evidence="5" id="KW-1185">Reference proteome</keyword>
<evidence type="ECO:0000256" key="2">
    <source>
        <dbReference type="PIRNR" id="PIRNR006276"/>
    </source>
</evidence>
<gene>
    <name evidence="4" type="ORF">M8330_12055</name>
</gene>
<dbReference type="InterPro" id="IPR006016">
    <property type="entry name" value="UspA"/>
</dbReference>
<accession>A0A9X2IFF4</accession>
<dbReference type="AlphaFoldDB" id="A0A9X2IFF4"/>
<evidence type="ECO:0000256" key="1">
    <source>
        <dbReference type="ARBA" id="ARBA00008791"/>
    </source>
</evidence>
<dbReference type="SUPFAM" id="SSF52402">
    <property type="entry name" value="Adenine nucleotide alpha hydrolases-like"/>
    <property type="match status" value="1"/>
</dbReference>
<comment type="caution">
    <text evidence="4">The sequence shown here is derived from an EMBL/GenBank/DDBJ whole genome shotgun (WGS) entry which is preliminary data.</text>
</comment>
<reference evidence="4" key="1">
    <citation type="submission" date="2022-05" db="EMBL/GenBank/DDBJ databases">
        <authorList>
            <person name="Tuo L."/>
        </authorList>
    </citation>
    <scope>NUCLEOTIDE SEQUENCE</scope>
    <source>
        <strain evidence="4">BSK12Z-4</strain>
    </source>
</reference>
<dbReference type="EMBL" id="JAMOIL010000013">
    <property type="protein sequence ID" value="MCM0621023.1"/>
    <property type="molecule type" value="Genomic_DNA"/>
</dbReference>
<protein>
    <recommendedName>
        <fullName evidence="2">Universal stress protein</fullName>
    </recommendedName>
</protein>
<dbReference type="CDD" id="cd00293">
    <property type="entry name" value="USP-like"/>
    <property type="match status" value="1"/>
</dbReference>
<dbReference type="GO" id="GO:0005737">
    <property type="term" value="C:cytoplasm"/>
    <property type="evidence" value="ECO:0007669"/>
    <property type="project" value="UniProtKB-SubCell"/>
</dbReference>
<dbReference type="InterPro" id="IPR006015">
    <property type="entry name" value="Universal_stress_UspA"/>
</dbReference>
<dbReference type="InterPro" id="IPR014729">
    <property type="entry name" value="Rossmann-like_a/b/a_fold"/>
</dbReference>
<evidence type="ECO:0000259" key="3">
    <source>
        <dbReference type="Pfam" id="PF00582"/>
    </source>
</evidence>
<evidence type="ECO:0000313" key="4">
    <source>
        <dbReference type="EMBL" id="MCM0621023.1"/>
    </source>
</evidence>
<name>A0A9X2IFF4_9ACTN</name>
<dbReference type="PANTHER" id="PTHR46268">
    <property type="entry name" value="STRESS RESPONSE PROTEIN NHAX"/>
    <property type="match status" value="1"/>
</dbReference>
<evidence type="ECO:0000313" key="5">
    <source>
        <dbReference type="Proteomes" id="UP001139485"/>
    </source>
</evidence>
<organism evidence="4 5">
    <name type="scientific">Nocardioides bruguierae</name>
    <dbReference type="NCBI Taxonomy" id="2945102"/>
    <lineage>
        <taxon>Bacteria</taxon>
        <taxon>Bacillati</taxon>
        <taxon>Actinomycetota</taxon>
        <taxon>Actinomycetes</taxon>
        <taxon>Propionibacteriales</taxon>
        <taxon>Nocardioidaceae</taxon>
        <taxon>Nocardioides</taxon>
    </lineage>
</organism>
<dbReference type="Proteomes" id="UP001139485">
    <property type="component" value="Unassembled WGS sequence"/>
</dbReference>
<dbReference type="Pfam" id="PF00582">
    <property type="entry name" value="Usp"/>
    <property type="match status" value="1"/>
</dbReference>
<sequence>MKNIVVGVDASATAETAARKAAELAVATGATLHVVSAYEKFKTEVVEEGPEKFDRSTEDLAAEHAVHVIYNLKRDLPALVAEPSAVEGKPGEALVQRAHEVDAELIVIGNKRVQGPSRVFGSIATDVMHKAPCDVYVAHTVER</sequence>
<dbReference type="Gene3D" id="3.40.50.620">
    <property type="entry name" value="HUPs"/>
    <property type="match status" value="1"/>
</dbReference>
<dbReference type="PRINTS" id="PR01438">
    <property type="entry name" value="UNVRSLSTRESS"/>
</dbReference>
<proteinExistence type="inferred from homology"/>
<comment type="subcellular location">
    <subcellularLocation>
        <location evidence="2">Cytoplasm</location>
    </subcellularLocation>
</comment>
<dbReference type="RefSeq" id="WP_250055942.1">
    <property type="nucleotide sequence ID" value="NZ_JAMJPH010000027.1"/>
</dbReference>
<dbReference type="PIRSF" id="PIRSF006276">
    <property type="entry name" value="UspA"/>
    <property type="match status" value="1"/>
</dbReference>
<feature type="domain" description="UspA" evidence="3">
    <location>
        <begin position="1"/>
        <end position="138"/>
    </location>
</feature>
<comment type="similarity">
    <text evidence="1 2">Belongs to the universal stress protein A family.</text>
</comment>